<dbReference type="InterPro" id="IPR025449">
    <property type="entry name" value="JetB"/>
</dbReference>
<dbReference type="EMBL" id="RCYR01000009">
    <property type="protein sequence ID" value="RYS80447.1"/>
    <property type="molecule type" value="Genomic_DNA"/>
</dbReference>
<evidence type="ECO:0000313" key="5">
    <source>
        <dbReference type="Proteomes" id="UP000292665"/>
    </source>
</evidence>
<dbReference type="Proteomes" id="UP000292665">
    <property type="component" value="Unassembled WGS sequence"/>
</dbReference>
<name>A0A174EDP4_9FIRM</name>
<sequence>MFEYLESISITEGEQIKKTIQALFRQTCILQVKYDPATLVPKDNVQYEICVRHRHFIEDYLSVLGCELTHDAQEHIFCLTGDGAAREKLNMTETVILLIIKLIYKDKIMGEGLNAPVTTLKEMREYGKNTNLIVRKLKADEWKASLYLMRLHQIIDVPGAVRDVEDDTPIYIYSTINLYVTAKDMNDLIEEYREEADGYETAEENFYKNADQ</sequence>
<dbReference type="Proteomes" id="UP000095787">
    <property type="component" value="Unassembled WGS sequence"/>
</dbReference>
<feature type="coiled-coil region" evidence="1">
    <location>
        <begin position="182"/>
        <end position="209"/>
    </location>
</feature>
<organism evidence="2 4">
    <name type="scientific">[Ruminococcus] torques</name>
    <dbReference type="NCBI Taxonomy" id="33039"/>
    <lineage>
        <taxon>Bacteria</taxon>
        <taxon>Bacillati</taxon>
        <taxon>Bacillota</taxon>
        <taxon>Clostridia</taxon>
        <taxon>Lachnospirales</taxon>
        <taxon>Lachnospiraceae</taxon>
        <taxon>Mediterraneibacter</taxon>
    </lineage>
</organism>
<accession>A0A174EDP4</accession>
<reference evidence="3 5" key="2">
    <citation type="journal article" date="2019" name="Science, e1252229">
        <title>Invertible promoters mediate bacterial phase variation, antibiotic resistance, and host adaptation in the gut.</title>
        <authorList>
            <person name="Jiang X."/>
            <person name="Hall A.B."/>
            <person name="Arthur T.D."/>
            <person name="Plichta D.R."/>
            <person name="Covington C.T."/>
            <person name="Poyet M."/>
            <person name="Crothers J."/>
            <person name="Moses P.L."/>
            <person name="Tolonen A.C."/>
            <person name="Vlamakis H."/>
            <person name="Alm E.J."/>
            <person name="Xavier R.J."/>
        </authorList>
    </citation>
    <scope>NUCLEOTIDE SEQUENCE [LARGE SCALE GENOMIC DNA]</scope>
    <source>
        <strain evidence="3">Aa_0143</strain>
        <strain evidence="5">aa_0143</strain>
    </source>
</reference>
<gene>
    <name evidence="3" type="ORF">EAI93_06230</name>
    <name evidence="2" type="ORF">ERS852456_02283</name>
</gene>
<dbReference type="EMBL" id="CYZO01000034">
    <property type="protein sequence ID" value="CUO34030.1"/>
    <property type="molecule type" value="Genomic_DNA"/>
</dbReference>
<evidence type="ECO:0000313" key="4">
    <source>
        <dbReference type="Proteomes" id="UP000095787"/>
    </source>
</evidence>
<proteinExistence type="predicted"/>
<reference evidence="2 4" key="1">
    <citation type="submission" date="2015-09" db="EMBL/GenBank/DDBJ databases">
        <authorList>
            <consortium name="Pathogen Informatics"/>
        </authorList>
    </citation>
    <scope>NUCLEOTIDE SEQUENCE [LARGE SCALE GENOMIC DNA]</scope>
    <source>
        <strain evidence="2 4">2789STDY5834841</strain>
    </source>
</reference>
<keyword evidence="1" id="KW-0175">Coiled coil</keyword>
<evidence type="ECO:0000256" key="1">
    <source>
        <dbReference type="SAM" id="Coils"/>
    </source>
</evidence>
<dbReference type="RefSeq" id="WP_004847581.1">
    <property type="nucleotide sequence ID" value="NZ_AP028249.1"/>
</dbReference>
<dbReference type="Pfam" id="PF13835">
    <property type="entry name" value="DUF4194"/>
    <property type="match status" value="1"/>
</dbReference>
<dbReference type="GeneID" id="97329664"/>
<evidence type="ECO:0000313" key="2">
    <source>
        <dbReference type="EMBL" id="CUO34030.1"/>
    </source>
</evidence>
<dbReference type="AlphaFoldDB" id="A0A174EDP4"/>
<protein>
    <submittedName>
        <fullName evidence="3">DUF4194 domain-containing protein</fullName>
    </submittedName>
</protein>
<evidence type="ECO:0000313" key="3">
    <source>
        <dbReference type="EMBL" id="RYS80447.1"/>
    </source>
</evidence>